<evidence type="ECO:0000313" key="11">
    <source>
        <dbReference type="Proteomes" id="UP001209878"/>
    </source>
</evidence>
<dbReference type="SUPFAM" id="SSF50916">
    <property type="entry name" value="Rap30/74 interaction domains"/>
    <property type="match status" value="1"/>
</dbReference>
<keyword evidence="4 8" id="KW-0238">DNA-binding</keyword>
<dbReference type="PANTHER" id="PTHR13011:SF0">
    <property type="entry name" value="GENERAL TRANSCRIPTION FACTOR IIF SUBUNIT 1"/>
    <property type="match status" value="1"/>
</dbReference>
<evidence type="ECO:0000256" key="7">
    <source>
        <dbReference type="ARBA" id="ARBA00025232"/>
    </source>
</evidence>
<name>A0AAD9P385_RIDPI</name>
<dbReference type="GO" id="GO:0005674">
    <property type="term" value="C:transcription factor TFIIF complex"/>
    <property type="evidence" value="ECO:0007669"/>
    <property type="project" value="TreeGrafter"/>
</dbReference>
<dbReference type="GO" id="GO:0016251">
    <property type="term" value="F:RNA polymerase II general transcription initiation factor activity"/>
    <property type="evidence" value="ECO:0007669"/>
    <property type="project" value="TreeGrafter"/>
</dbReference>
<reference evidence="10" key="1">
    <citation type="journal article" date="2023" name="Mol. Biol. Evol.">
        <title>Third-Generation Sequencing Reveals the Adaptive Role of the Epigenome in Three Deep-Sea Polychaetes.</title>
        <authorList>
            <person name="Perez M."/>
            <person name="Aroh O."/>
            <person name="Sun Y."/>
            <person name="Lan Y."/>
            <person name="Juniper S.K."/>
            <person name="Young C.R."/>
            <person name="Angers B."/>
            <person name="Qian P.Y."/>
        </authorList>
    </citation>
    <scope>NUCLEOTIDE SEQUENCE</scope>
    <source>
        <strain evidence="10">R07B-5</strain>
    </source>
</reference>
<evidence type="ECO:0000256" key="6">
    <source>
        <dbReference type="ARBA" id="ARBA00023242"/>
    </source>
</evidence>
<dbReference type="Proteomes" id="UP001209878">
    <property type="component" value="Unassembled WGS sequence"/>
</dbReference>
<comment type="caution">
    <text evidence="10">The sequence shown here is derived from an EMBL/GenBank/DDBJ whole genome shotgun (WGS) entry which is preliminary data.</text>
</comment>
<comment type="similarity">
    <text evidence="2 8">Belongs to the TFIIF alpha subunit family.</text>
</comment>
<evidence type="ECO:0000313" key="10">
    <source>
        <dbReference type="EMBL" id="KAK2187125.1"/>
    </source>
</evidence>
<accession>A0AAD9P385</accession>
<organism evidence="10 11">
    <name type="scientific">Ridgeia piscesae</name>
    <name type="common">Tubeworm</name>
    <dbReference type="NCBI Taxonomy" id="27915"/>
    <lineage>
        <taxon>Eukaryota</taxon>
        <taxon>Metazoa</taxon>
        <taxon>Spiralia</taxon>
        <taxon>Lophotrochozoa</taxon>
        <taxon>Annelida</taxon>
        <taxon>Polychaeta</taxon>
        <taxon>Sedentaria</taxon>
        <taxon>Canalipalpata</taxon>
        <taxon>Sabellida</taxon>
        <taxon>Siboglinidae</taxon>
        <taxon>Ridgeia</taxon>
    </lineage>
</organism>
<evidence type="ECO:0000256" key="3">
    <source>
        <dbReference type="ARBA" id="ARBA00023015"/>
    </source>
</evidence>
<gene>
    <name evidence="10" type="ORF">NP493_177g00019</name>
</gene>
<dbReference type="InterPro" id="IPR011039">
    <property type="entry name" value="TFIIF_interaction"/>
</dbReference>
<comment type="function">
    <text evidence="7 8">TFIIF is a general transcription initiation factor that binds to RNA polymerase II and helps to recruit it to the initiation complex in collaboration with TFIIB. It promotes transcription elongation.</text>
</comment>
<dbReference type="GO" id="GO:0003677">
    <property type="term" value="F:DNA binding"/>
    <property type="evidence" value="ECO:0007669"/>
    <property type="project" value="UniProtKB-KW"/>
</dbReference>
<dbReference type="GO" id="GO:0032968">
    <property type="term" value="P:positive regulation of transcription elongation by RNA polymerase II"/>
    <property type="evidence" value="ECO:0007669"/>
    <property type="project" value="InterPro"/>
</dbReference>
<feature type="compositionally biased region" description="Basic and acidic residues" evidence="9">
    <location>
        <begin position="297"/>
        <end position="312"/>
    </location>
</feature>
<dbReference type="SUPFAM" id="SSF46785">
    <property type="entry name" value="Winged helix' DNA-binding domain"/>
    <property type="match status" value="1"/>
</dbReference>
<evidence type="ECO:0000256" key="1">
    <source>
        <dbReference type="ARBA" id="ARBA00004123"/>
    </source>
</evidence>
<feature type="compositionally biased region" description="Acidic residues" evidence="9">
    <location>
        <begin position="267"/>
        <end position="296"/>
    </location>
</feature>
<dbReference type="AlphaFoldDB" id="A0AAD9P385"/>
<keyword evidence="3 8" id="KW-0805">Transcription regulation</keyword>
<feature type="compositionally biased region" description="Low complexity" evidence="9">
    <location>
        <begin position="404"/>
        <end position="415"/>
    </location>
</feature>
<dbReference type="InterPro" id="IPR008851">
    <property type="entry name" value="TFIIF-alpha"/>
</dbReference>
<dbReference type="InterPro" id="IPR036390">
    <property type="entry name" value="WH_DNA-bd_sf"/>
</dbReference>
<dbReference type="PANTHER" id="PTHR13011">
    <property type="entry name" value="TFIIF-ALPHA"/>
    <property type="match status" value="1"/>
</dbReference>
<dbReference type="Pfam" id="PF05793">
    <property type="entry name" value="TFIIF_alpha"/>
    <property type="match status" value="1"/>
</dbReference>
<keyword evidence="5 8" id="KW-0804">Transcription</keyword>
<dbReference type="EMBL" id="JAODUO010000177">
    <property type="protein sequence ID" value="KAK2187125.1"/>
    <property type="molecule type" value="Genomic_DNA"/>
</dbReference>
<feature type="compositionally biased region" description="Acidic residues" evidence="9">
    <location>
        <begin position="326"/>
        <end position="346"/>
    </location>
</feature>
<dbReference type="InterPro" id="IPR036388">
    <property type="entry name" value="WH-like_DNA-bd_sf"/>
</dbReference>
<evidence type="ECO:0000256" key="8">
    <source>
        <dbReference type="RuleBase" id="RU366044"/>
    </source>
</evidence>
<evidence type="ECO:0000256" key="4">
    <source>
        <dbReference type="ARBA" id="ARBA00023125"/>
    </source>
</evidence>
<dbReference type="GO" id="GO:0006367">
    <property type="term" value="P:transcription initiation at RNA polymerase II promoter"/>
    <property type="evidence" value="ECO:0007669"/>
    <property type="project" value="InterPro"/>
</dbReference>
<evidence type="ECO:0000256" key="2">
    <source>
        <dbReference type="ARBA" id="ARBA00005249"/>
    </source>
</evidence>
<keyword evidence="6 8" id="KW-0539">Nucleus</keyword>
<feature type="compositionally biased region" description="Basic residues" evidence="9">
    <location>
        <begin position="248"/>
        <end position="263"/>
    </location>
</feature>
<evidence type="ECO:0000256" key="5">
    <source>
        <dbReference type="ARBA" id="ARBA00023163"/>
    </source>
</evidence>
<feature type="region of interest" description="Disordered" evidence="9">
    <location>
        <begin position="225"/>
        <end position="452"/>
    </location>
</feature>
<protein>
    <recommendedName>
        <fullName evidence="8">Transcription initiation factor IIF subunit alpha</fullName>
    </recommendedName>
</protein>
<comment type="subcellular location">
    <subcellularLocation>
        <location evidence="1 8">Nucleus</location>
    </subcellularLocation>
</comment>
<dbReference type="GO" id="GO:0001096">
    <property type="term" value="F:TFIIF-class transcription factor complex binding"/>
    <property type="evidence" value="ECO:0007669"/>
    <property type="project" value="TreeGrafter"/>
</dbReference>
<dbReference type="Gene3D" id="1.10.10.10">
    <property type="entry name" value="Winged helix-like DNA-binding domain superfamily/Winged helix DNA-binding domain"/>
    <property type="match status" value="1"/>
</dbReference>
<feature type="region of interest" description="Disordered" evidence="9">
    <location>
        <begin position="199"/>
        <end position="218"/>
    </location>
</feature>
<evidence type="ECO:0000256" key="9">
    <source>
        <dbReference type="SAM" id="MobiDB-lite"/>
    </source>
</evidence>
<proteinExistence type="inferred from homology"/>
<sequence>MASGSGQGSSAAVGGAAKEYRVRAPPIGPKKTFCITKFNNVDLKSCGPAKIERENNLKEYKLSHDMDLMPKFGAGSEFGREQREEARRKKYGVRVKKYNPADQPYVLKLGSGKQAKRYKGSREGGIQENASYYIFQQCPDGAFQFMPVSEWYKFTPISKYKCLNSEEAEEEFDRRDRTLNYFSIMVRKRMKNDEDAAAEADAEDGAKKGNSSKKKSKDFMLTELDEWANMTDGSDDDSAASGDEDKPKKKPKGGKKKSSKHKKMNSDDEALEESDDTNEGQEVDYMTDSDSADDAMYDDKVRGDSNSKYEEKGVEDEDGLRTLVASDEDEEEEEKDEDNEDEDKDLEEGKKEGSDSESSSGSDSDSDPEKDSNFASPLFMQSKDSTKRKSKSSSQPNLSTNDGSTAASSRSSTPSNLDQSKGKKRKAEPEGQVAKKPKPEPTTAPVTSSDNIMQEAVKRYLMRKPMTTTDLIQKFKSKKTGLDKDQLVTTIAQILKQLNPQRSKTKDKLFLFIPKTDK</sequence>
<keyword evidence="11" id="KW-1185">Reference proteome</keyword>